<comment type="caution">
    <text evidence="2">The sequence shown here is derived from an EMBL/GenBank/DDBJ whole genome shotgun (WGS) entry which is preliminary data.</text>
</comment>
<evidence type="ECO:0000256" key="1">
    <source>
        <dbReference type="SAM" id="MobiDB-lite"/>
    </source>
</evidence>
<feature type="compositionally biased region" description="Basic and acidic residues" evidence="1">
    <location>
        <begin position="59"/>
        <end position="74"/>
    </location>
</feature>
<dbReference type="Proteomes" id="UP001500621">
    <property type="component" value="Unassembled WGS sequence"/>
</dbReference>
<dbReference type="EMBL" id="BAABIM010000004">
    <property type="protein sequence ID" value="GAA4695863.1"/>
    <property type="molecule type" value="Genomic_DNA"/>
</dbReference>
<organism evidence="2 3">
    <name type="scientific">Nocardioides nanhaiensis</name>
    <dbReference type="NCBI Taxonomy" id="1476871"/>
    <lineage>
        <taxon>Bacteria</taxon>
        <taxon>Bacillati</taxon>
        <taxon>Actinomycetota</taxon>
        <taxon>Actinomycetes</taxon>
        <taxon>Propionibacteriales</taxon>
        <taxon>Nocardioidaceae</taxon>
        <taxon>Nocardioides</taxon>
    </lineage>
</organism>
<feature type="compositionally biased region" description="Low complexity" evidence="1">
    <location>
        <begin position="86"/>
        <end position="106"/>
    </location>
</feature>
<evidence type="ECO:0000313" key="2">
    <source>
        <dbReference type="EMBL" id="GAA4695863.1"/>
    </source>
</evidence>
<protein>
    <submittedName>
        <fullName evidence="2">Uncharacterized protein</fullName>
    </submittedName>
</protein>
<reference evidence="3" key="1">
    <citation type="journal article" date="2019" name="Int. J. Syst. Evol. Microbiol.">
        <title>The Global Catalogue of Microorganisms (GCM) 10K type strain sequencing project: providing services to taxonomists for standard genome sequencing and annotation.</title>
        <authorList>
            <consortium name="The Broad Institute Genomics Platform"/>
            <consortium name="The Broad Institute Genome Sequencing Center for Infectious Disease"/>
            <person name="Wu L."/>
            <person name="Ma J."/>
        </authorList>
    </citation>
    <scope>NUCLEOTIDE SEQUENCE [LARGE SCALE GENOMIC DNA]</scope>
    <source>
        <strain evidence="3">JCM 18127</strain>
    </source>
</reference>
<feature type="compositionally biased region" description="Pro residues" evidence="1">
    <location>
        <begin position="192"/>
        <end position="208"/>
    </location>
</feature>
<feature type="compositionally biased region" description="Basic and acidic residues" evidence="1">
    <location>
        <begin position="155"/>
        <end position="167"/>
    </location>
</feature>
<evidence type="ECO:0000313" key="3">
    <source>
        <dbReference type="Proteomes" id="UP001500621"/>
    </source>
</evidence>
<proteinExistence type="predicted"/>
<keyword evidence="3" id="KW-1185">Reference proteome</keyword>
<feature type="region of interest" description="Disordered" evidence="1">
    <location>
        <begin position="38"/>
        <end position="229"/>
    </location>
</feature>
<name>A0ABP8WWT2_9ACTN</name>
<accession>A0ABP8WWT2</accession>
<dbReference type="RefSeq" id="WP_345269249.1">
    <property type="nucleotide sequence ID" value="NZ_BAABIM010000004.1"/>
</dbReference>
<gene>
    <name evidence="2" type="ORF">GCM10023226_37830</name>
</gene>
<sequence length="229" mass="23282">MSRNQKAPLLVFVLVAMICTLVVVDSMRVDAGDRDLVLGARSPGVAGSETPGSTQPTTPEERATHDVDASRDDSAPSVDRDDELDTSSGSAATGSPSGSPSTDDGTAVPQPGTGSAPLLAWGSAPSGEQPDGPAGDGTEALPESGPPTQGPSTHEGLEPEQGERPDLPGRGLTAVSPPVPVPVVPDPTSTLPSPPATPLTPGAQPPSAEPLCRERARRHPPRRALQPCR</sequence>